<dbReference type="GO" id="GO:0042632">
    <property type="term" value="P:cholesterol homeostasis"/>
    <property type="evidence" value="ECO:0007669"/>
    <property type="project" value="TreeGrafter"/>
</dbReference>
<dbReference type="EMBL" id="JAAGNN010000012">
    <property type="protein sequence ID" value="KAF4082509.1"/>
    <property type="molecule type" value="Genomic_DNA"/>
</dbReference>
<evidence type="ECO:0000256" key="6">
    <source>
        <dbReference type="ARBA" id="ARBA00023180"/>
    </source>
</evidence>
<dbReference type="SUPFAM" id="SSF56968">
    <property type="entry name" value="Lipovitellin-phosvitin complex, beta-sheet shell regions"/>
    <property type="match status" value="2"/>
</dbReference>
<feature type="domain" description="Vitellogenin" evidence="8">
    <location>
        <begin position="92"/>
        <end position="718"/>
    </location>
</feature>
<keyword evidence="2" id="KW-0813">Transport</keyword>
<keyword evidence="4" id="KW-0732">Signal</keyword>
<dbReference type="InterPro" id="IPR015819">
    <property type="entry name" value="Lipid_transp_b-sht_shell"/>
</dbReference>
<accession>A0A7J6AKF3</accession>
<keyword evidence="10" id="KW-1185">Reference proteome</keyword>
<dbReference type="InterPro" id="IPR011030">
    <property type="entry name" value="Lipovitellin_superhlx_dom"/>
</dbReference>
<evidence type="ECO:0000256" key="3">
    <source>
        <dbReference type="ARBA" id="ARBA00022525"/>
    </source>
</evidence>
<organism evidence="9 10">
    <name type="scientific">Ameiurus melas</name>
    <name type="common">Black bullhead</name>
    <name type="synonym">Silurus melas</name>
    <dbReference type="NCBI Taxonomy" id="219545"/>
    <lineage>
        <taxon>Eukaryota</taxon>
        <taxon>Metazoa</taxon>
        <taxon>Chordata</taxon>
        <taxon>Craniata</taxon>
        <taxon>Vertebrata</taxon>
        <taxon>Euteleostomi</taxon>
        <taxon>Actinopterygii</taxon>
        <taxon>Neopterygii</taxon>
        <taxon>Teleostei</taxon>
        <taxon>Ostariophysi</taxon>
        <taxon>Siluriformes</taxon>
        <taxon>Ictaluridae</taxon>
        <taxon>Ameiurus</taxon>
    </lineage>
</organism>
<dbReference type="GO" id="GO:0034362">
    <property type="term" value="C:low-density lipoprotein particle"/>
    <property type="evidence" value="ECO:0007669"/>
    <property type="project" value="TreeGrafter"/>
</dbReference>
<keyword evidence="6" id="KW-0325">Glycoprotein</keyword>
<proteinExistence type="predicted"/>
<evidence type="ECO:0000256" key="4">
    <source>
        <dbReference type="ARBA" id="ARBA00022729"/>
    </source>
</evidence>
<dbReference type="SMART" id="SM00638">
    <property type="entry name" value="LPD_N"/>
    <property type="match status" value="1"/>
</dbReference>
<dbReference type="Pfam" id="PF09172">
    <property type="entry name" value="Vit_open_b-sht"/>
    <property type="match status" value="1"/>
</dbReference>
<evidence type="ECO:0000313" key="10">
    <source>
        <dbReference type="Proteomes" id="UP000593565"/>
    </source>
</evidence>
<dbReference type="FunFam" id="2.30.230.10:FF:000003">
    <property type="entry name" value="Apolipoprotein B"/>
    <property type="match status" value="1"/>
</dbReference>
<dbReference type="InterPro" id="IPR015816">
    <property type="entry name" value="Vitellinogen_b-sht_N"/>
</dbReference>
<dbReference type="GO" id="GO:0030301">
    <property type="term" value="P:cholesterol transport"/>
    <property type="evidence" value="ECO:0007669"/>
    <property type="project" value="TreeGrafter"/>
</dbReference>
<sequence>MKLDSFVLPDDLNFGAGLNRLLLQSHLPLQLGYKRQGITHTNQSIQSTAIARQKFIEPIMGDNKLFVLLLFYSIIFTDAQDDEAVCLLAKRYKSFHKYEYLYETESLNTLNGAINGPRVSCKVEIDVPGTCQFIVHTKECSLSEVISIDADGNPVFGSTAGAETFKTQMEKNPLKVIVEGDNNIKLFPEDDELINILNIKRGIISVLAVPVLQEDKNKKMPTIYGLCKTDYTVNTREDIATDVTLNRDLSKCDQFRPIKDHTSPLAIISGMHYPLAQLIRSKQTCSYKFDNEQRHMISGVCTEDHLLVPFSYKGKYGVTSVGKQTLSLLEVTEYNERVFDHKEANVKTLHLDESIDMSPTQDKNAILAVLRELSGLSHTADGQKRAHLAYKLVAVIRKMNADTLSAALPEALEISPSLTYQALFQCGTPECSRALMQVLRTFKSPSTEIDAVVYAMGMVPNPSRVLVKEMLEMAKFKSSKLVYYATSNVVRRLHKAEGRVTPEIQAVADYALENIGDCTGDQEHIYLTLRVIGNMAEAVGAASPALKSAVIQCINQPAASPEVQQAAIQVFRLTAMPEEGRTVLIQVLLDRAAPVQKRIAAYLILMKDPEAAELAQVAAALPSEENLQVKSFVTSHLTNILSSRAQETKELRQKILDTLQGNEVGNLMDATKFSRNYKIGSLEGNLIFDNEKKLPTEVMLEMTLNAFGYDIDMVEVGMEGKGLEPSVDALFGPDGFFPDTVLKAIYYAADKMPSQVNEILKTMIPVLNEREKRQVPKNIIKEIGKNVEKLIKKLKAQDAPEAMIYLRLLGAELGYLKTKDLEEMAYSVTNVAENLLRMFPTDFVKSLFSSADNELFLHYIFMDNEFYLPTGSGLPLRVALSGTFSPGVKGGLKMSPDMREIAFMPSAGVEFVTEIGTHLPDYVHSGLELHTNIYHESGIRAKVAITHSQIKLTIPAPEHPVKVLSVSNSLVSVTGDITKTIPAMMDHIDVNVCTPLFPGVEYCNALQYSDARFNDASPYFPLSGDSKFVIELRPTADVSEYTATVKNEYEENIDQVTFDVKAEGTTFEATSKVMFNWKEYTVSAELQIPDYDIEAGIRIGAADPSTKSKGTHSIQIDFINKNIAQASLIGLVKTAKKHSLLQVQLLVPSLVTDAKVTASLKREEELTLKLESDLKFFDTSSVQKLILKYDHEKVEAQIKSDVRSETQDIVSKLDTIKADIRGFLDQNIGESKTRVCDVLASSIEVANSYIEASKIPYVENLRVPSLLKFEVPEVLFLNIDAGAKYHFGKHYYTISLPVPLGGKSSKDLNFPPALTTPNFAVPQLGLKIASIKVPLPEVFVPETLTLSLPTLGKAEVAGKLNSNLYNLEATASAGRDSDEHQSYSARVGVTGSGPVDLLSLTIEGSALITGTMTDTLRAQMYSTVNHKLIDVRINFDEEIQLKENISIISSSKIEATSPFNVKFSLEHTGQVGVNAEEISGDSHLNGSFVTGPIDSNVSLKQSLALLPFKPEARMDSTLKVTTTPFRAQNKISASFVDGELSVVSKSAAFEDKLTHTAEITLKRSTCTLKSDTKALVQGLNIHNIAEANIGAENIGMKIETTTSHSEDHINSLILATLDINGLVVKSDASIKLAQDTATHKASVTLNKNGLVTSGTTSVDSLLTLNNTFSGVLHSSQFSLSSETKGNFEGITIENTNSISATMFSIDLTSKSRVEFAHNIWYIYDISVQAEPYTVTAGMTSHLKVASDINLKNNCEIKLAGLTGNAKWSTTGKLIGAHLSQNTEIDIIGLGVRINNDARFQSQNVRFSTNLQAAAAPFTFNLHALANGDGELYLYGKHSAQVYNKVLLKAEPLALAHSNECRFSTTHEVDNNVIFETNFDKKVDTQLSLSEQSASVTLKSKINNNAFNQDLKAYNNHEKIGLEVSGLFTYRENQDFSVSALLQYDKNTDIHVINLPLLQSLPAVLEKLKITFVTLVDAIQDYIKREEFIVKLQALQQHFTDSVTEFNLEERVVRLKKSLITFAQDCPFTTEDLEAAVSKLRTVTQKVIAALSTRVSEVQELISTGALSDTIIQKVTSLNEEYDIRGMLLAVIEAIENVIQQIDLTNLEDSSIPVFYDVENLNVIKLHLQQYVTDLKNVGTDLDKDQFVALMQNIITTAEMYTEYLLAKFPRVNISKIADTLNQLITELDIIGRCKVIYSGFREVLIKYNLDKRTEEFLNKLLELIKQFKIHETIQVFGNTLKSIPIPFLHVLEDAYTYLKSSDVTHMIDDLNKLIDAFVKSVKSFEYNTFVDEANQKLTEYTAELNNLIVSLEIPQKLEATTVFINYALSSISAFLEELRSATVSDVIKAVENLINTVLLNTIKTLAEKFKQSIIDMDIRQELLQALQQVSDIYNELLAVLTNAFNDYVEVASEILGDQQIVTELKQINDNVVKALKTSEIEIPSFTVPLTDLVLPSRKFSLQQLQESEFPVEFNLPQFSILGSYTVPAITVTYDEIKQILIELADFIINTYIEIFDTNVYIEKLTVNLPDLSTFTLPVVTLPHISLPAIPKLSDKHILDIPLRIPEIKLPKIPNTLILPTLGKLQGRISFKCPIYTLSTLVEFQNSTDSEQKHHFIAHINSVGESSSLKILNYSLDATMRIGVPRLSRVTIADTLKFIHSALTVEHKALLTLYGLSAQGTAQTNVRVTTTPYTAGIINNAFFAVEGGMSASSASTYTHTVNIPFLSLTSEASLKQSVFVVQKNTKIQLTVGNEGKGTFSLSGYSDEGTHKSDLLCTIEPGATQLTFTSDIDSATLKLKETLNVDAAALKSIGFRGRIETKSPFIKNSVVVASGRAYLFGMGAELEATHDAELVGALSGTLSDSINIKIRPVEIVAVFQNKGNGKVNFQESLSTKVDLQNKYSLILNTNVQHVETAASVCFSKHKYSYNITIHNNNLEAGIYAAVNGETDLEFLTVPISIPEIVIPVIDLTISAIDVPNLYDSSGLKYLYTTKPTIDVNAKIVYEKSRLAPAVDLGFISVPAVGNLISETSFKSSIFTLITNAGIYGDNDLVIRIAATSTSVFEKLKAKLEGTSSLSLKKGLKLANALSLKNDYIYGTHNSSLTVNTENLEAAVAVNTVANMNLSILSIEVNHKLLADIKTLPSAASTLIIKHKFDIPIIKAVGSANVEHTLKVDGAAPHIESTTKGLIDGKFLETGIVKGALNNEASVHVIDKVLRTKLKTIGNVNVNRGDFKVEFDVNENFHMESALSRVYTVMNIVSNNEVNIATFNTKGKHNANATVDLVPLRSFVANVEFDLSQPTTLGDFTIYEKTVVDLTLFKQKISYSTKMVSPVYTTNLVVEMEGNAPIFKVVFKSSARSPAVLLKYDLDSYLSTTVENEVLNARAKASLEHNDFTIDFNSVFTPSDPSHTLNVDITSPTFTDVNFRYAAQRERVTVSISSPSAGFLDFQLQGKIASQLTSRLYGRYASAPENNIDILNVNVIANGDEKIHFQADCNLEAPTEMILGLKKRLPLITSAITKFADKYGFVGAIKPLSTVLASALTEAYTISNNHAPDLSQLSVLFRNVVVQHQKAIQQLLNAVVTFLRETKITLPGIKETTLPEICQQIKNSIALVFEQVISAITDNLKAHFLPTVKTIRIVLSDGHILTGDEILSYIESHLKDIVNRVKQLESLDVILEDLGKPLADVVYLTQEYIGMIRSNFLDNLAADINRLHRYSVRLVNSLIENANHFLNTAHLYVYADSGVDFILFVVDLFKYIVYTVFPTSPADLVYIQDGRLKMDISFPFFQ</sequence>
<gene>
    <name evidence="9" type="ORF">AMELA_G00152200</name>
</gene>
<evidence type="ECO:0000313" key="9">
    <source>
        <dbReference type="EMBL" id="KAF4082509.1"/>
    </source>
</evidence>
<dbReference type="InterPro" id="IPR009454">
    <property type="entry name" value="Lipid_transpt_open_b-sht"/>
</dbReference>
<dbReference type="Pfam" id="PF01347">
    <property type="entry name" value="Vitellogenin_N"/>
    <property type="match status" value="1"/>
</dbReference>
<reference evidence="9 10" key="1">
    <citation type="submission" date="2020-02" db="EMBL/GenBank/DDBJ databases">
        <title>A chromosome-scale genome assembly of the black bullhead catfish (Ameiurus melas).</title>
        <authorList>
            <person name="Wen M."/>
            <person name="Zham M."/>
            <person name="Cabau C."/>
            <person name="Klopp C."/>
            <person name="Donnadieu C."/>
            <person name="Roques C."/>
            <person name="Bouchez O."/>
            <person name="Lampietro C."/>
            <person name="Jouanno E."/>
            <person name="Herpin A."/>
            <person name="Louis A."/>
            <person name="Berthelot C."/>
            <person name="Parey E."/>
            <person name="Roest-Crollius H."/>
            <person name="Braasch I."/>
            <person name="Postlethwait J."/>
            <person name="Robinson-Rechavi M."/>
            <person name="Echchiki A."/>
            <person name="Begum T."/>
            <person name="Montfort J."/>
            <person name="Schartl M."/>
            <person name="Bobe J."/>
            <person name="Guiguen Y."/>
        </authorList>
    </citation>
    <scope>NUCLEOTIDE SEQUENCE [LARGE SCALE GENOMIC DNA]</scope>
    <source>
        <strain evidence="9">M_S1</strain>
        <tissue evidence="9">Blood</tissue>
    </source>
</reference>
<dbReference type="GO" id="GO:0034359">
    <property type="term" value="C:mature chylomicron"/>
    <property type="evidence" value="ECO:0007669"/>
    <property type="project" value="TreeGrafter"/>
</dbReference>
<protein>
    <recommendedName>
        <fullName evidence="8">Vitellogenin domain-containing protein</fullName>
    </recommendedName>
</protein>
<dbReference type="InterPro" id="IPR015255">
    <property type="entry name" value="Vitellinogen_open_b-sht"/>
</dbReference>
<dbReference type="InterPro" id="IPR015817">
    <property type="entry name" value="Vitellinogen_open_b-sht_sub1"/>
</dbReference>
<keyword evidence="5" id="KW-0445">Lipid transport</keyword>
<dbReference type="SUPFAM" id="SSF48431">
    <property type="entry name" value="Lipovitellin-phosvitin complex, superhelical domain"/>
    <property type="match status" value="1"/>
</dbReference>
<dbReference type="PROSITE" id="PS51211">
    <property type="entry name" value="VITELLOGENIN"/>
    <property type="match status" value="1"/>
</dbReference>
<comment type="caution">
    <text evidence="7">Lacks conserved residue(s) required for the propagation of feature annotation.</text>
</comment>
<comment type="caution">
    <text evidence="9">The sequence shown here is derived from an EMBL/GenBank/DDBJ whole genome shotgun (WGS) entry which is preliminary data.</text>
</comment>
<dbReference type="Gene3D" id="2.20.50.20">
    <property type="entry name" value="Lipovitellin. Chain A, domain 3"/>
    <property type="match status" value="1"/>
</dbReference>
<dbReference type="Gene3D" id="2.20.80.10">
    <property type="entry name" value="Lipovitellin-phosvitin complex, chain A, domain 4"/>
    <property type="match status" value="1"/>
</dbReference>
<comment type="subcellular location">
    <subcellularLocation>
        <location evidence="1">Secreted</location>
    </subcellularLocation>
</comment>
<name>A0A7J6AKF3_AMEME</name>
<evidence type="ECO:0000256" key="5">
    <source>
        <dbReference type="ARBA" id="ARBA00023055"/>
    </source>
</evidence>
<evidence type="ECO:0000256" key="7">
    <source>
        <dbReference type="PROSITE-ProRule" id="PRU00557"/>
    </source>
</evidence>
<dbReference type="InterPro" id="IPR001747">
    <property type="entry name" value="Vitellogenin_N"/>
</dbReference>
<dbReference type="Pfam" id="PF06448">
    <property type="entry name" value="DUF1081"/>
    <property type="match status" value="1"/>
</dbReference>
<dbReference type="Gene3D" id="2.30.230.10">
    <property type="entry name" value="Lipovitellin, beta-sheet shell regions, chain A"/>
    <property type="match status" value="1"/>
</dbReference>
<dbReference type="InterPro" id="IPR052418">
    <property type="entry name" value="Apolipoprotein_B"/>
</dbReference>
<dbReference type="SMART" id="SM01169">
    <property type="entry name" value="DUF1943"/>
    <property type="match status" value="1"/>
</dbReference>
<evidence type="ECO:0000256" key="2">
    <source>
        <dbReference type="ARBA" id="ARBA00022448"/>
    </source>
</evidence>
<dbReference type="Proteomes" id="UP000593565">
    <property type="component" value="Unassembled WGS sequence"/>
</dbReference>
<dbReference type="GO" id="GO:0050750">
    <property type="term" value="F:low-density lipoprotein particle receptor binding"/>
    <property type="evidence" value="ECO:0007669"/>
    <property type="project" value="TreeGrafter"/>
</dbReference>
<evidence type="ECO:0000259" key="8">
    <source>
        <dbReference type="PROSITE" id="PS51211"/>
    </source>
</evidence>
<evidence type="ECO:0000256" key="1">
    <source>
        <dbReference type="ARBA" id="ARBA00004613"/>
    </source>
</evidence>
<keyword evidence="3" id="KW-0964">Secreted</keyword>
<dbReference type="Gene3D" id="1.25.10.20">
    <property type="entry name" value="Vitellinogen, superhelical"/>
    <property type="match status" value="1"/>
</dbReference>
<dbReference type="PANTHER" id="PTHR13769">
    <property type="entry name" value="APOLIPOPROTEIN B"/>
    <property type="match status" value="1"/>
</dbReference>
<dbReference type="GO" id="GO:0006642">
    <property type="term" value="P:triglyceride mobilization"/>
    <property type="evidence" value="ECO:0007669"/>
    <property type="project" value="TreeGrafter"/>
</dbReference>
<dbReference type="PANTHER" id="PTHR13769:SF5">
    <property type="entry name" value="APOLIPOPROTEIN B-100-RELATED"/>
    <property type="match status" value="1"/>
</dbReference>
<dbReference type="GO" id="GO:0042953">
    <property type="term" value="P:lipoprotein transport"/>
    <property type="evidence" value="ECO:0007669"/>
    <property type="project" value="TreeGrafter"/>
</dbReference>
<dbReference type="GO" id="GO:0120020">
    <property type="term" value="F:cholesterol transfer activity"/>
    <property type="evidence" value="ECO:0007669"/>
    <property type="project" value="TreeGrafter"/>
</dbReference>
<dbReference type="GO" id="GO:0034361">
    <property type="term" value="C:very-low-density lipoprotein particle"/>
    <property type="evidence" value="ECO:0007669"/>
    <property type="project" value="TreeGrafter"/>
</dbReference>